<evidence type="ECO:0000313" key="1">
    <source>
        <dbReference type="EMBL" id="DAD83501.1"/>
    </source>
</evidence>
<proteinExistence type="predicted"/>
<sequence>MKANFETGLKYCPSCKQELSIDHFNKDSSKSDKLCIYCRDCNHKRNTSKEGRERLKNIRHRYYNTEKGKQCQRRQTKKRFENEDLRKRMNERSKKWYKENKFSPFRKNGRKIEINDLGEEVLNCTSCKKKLLISNFFKDKTSRCGYDCWCKDCRKKYQIKRIQTEEFKEFNRRYMKSYCKSEKGKEYQSKLYKRRYSTDLTYKLLKLLRNRLWKFLKGCEKSDRTMNLIGCSLEDLKKHLENQFVEEMTWDNYGVKWDVDHIIPCSYFDPRKEENQRICFNFRNLQPLLKEENRWVKRDKIPEDTEKIIKTIKENL</sequence>
<name>A0A8S5MM92_9CAUD</name>
<protein>
    <submittedName>
        <fullName evidence="1">Stc1 domain</fullName>
    </submittedName>
</protein>
<reference evidence="1" key="1">
    <citation type="journal article" date="2021" name="Proc. Natl. Acad. Sci. U.S.A.">
        <title>A Catalog of Tens of Thousands of Viruses from Human Metagenomes Reveals Hidden Associations with Chronic Diseases.</title>
        <authorList>
            <person name="Tisza M.J."/>
            <person name="Buck C.B."/>
        </authorList>
    </citation>
    <scope>NUCLEOTIDE SEQUENCE</scope>
    <source>
        <strain evidence="1">Ctxc31</strain>
    </source>
</reference>
<accession>A0A8S5MM92</accession>
<dbReference type="EMBL" id="BK014938">
    <property type="protein sequence ID" value="DAD83501.1"/>
    <property type="molecule type" value="Genomic_DNA"/>
</dbReference>
<organism evidence="1">
    <name type="scientific">Siphoviridae sp. ctxc31</name>
    <dbReference type="NCBI Taxonomy" id="2826520"/>
    <lineage>
        <taxon>Viruses</taxon>
        <taxon>Duplodnaviria</taxon>
        <taxon>Heunggongvirae</taxon>
        <taxon>Uroviricota</taxon>
        <taxon>Caudoviricetes</taxon>
    </lineage>
</organism>